<dbReference type="InterPro" id="IPR008927">
    <property type="entry name" value="6-PGluconate_DH-like_C_sf"/>
</dbReference>
<dbReference type="InterPro" id="IPR013328">
    <property type="entry name" value="6PGD_dom2"/>
</dbReference>
<dbReference type="PATRIC" id="fig|46224.3.peg.2456"/>
<comment type="pathway">
    <text evidence="2 11">Cofactor biosynthesis; (R)-pantothenate biosynthesis; (R)-pantoate from 3-methyl-2-oxobutanoate: step 2/2.</text>
</comment>
<dbReference type="NCBIfam" id="NF005093">
    <property type="entry name" value="PRK06522.2-4"/>
    <property type="match status" value="1"/>
</dbReference>
<dbReference type="Gene3D" id="1.10.1040.10">
    <property type="entry name" value="N-(1-d-carboxylethyl)-l-norvaline Dehydrogenase, domain 2"/>
    <property type="match status" value="1"/>
</dbReference>
<dbReference type="NCBIfam" id="TIGR00745">
    <property type="entry name" value="apbA_panE"/>
    <property type="match status" value="1"/>
</dbReference>
<evidence type="ECO:0000256" key="10">
    <source>
        <dbReference type="ARBA" id="ARBA00048793"/>
    </source>
</evidence>
<evidence type="ECO:0000256" key="1">
    <source>
        <dbReference type="ARBA" id="ARBA00002919"/>
    </source>
</evidence>
<evidence type="ECO:0000313" key="14">
    <source>
        <dbReference type="EMBL" id="KYD08139.1"/>
    </source>
</evidence>
<dbReference type="Pfam" id="PF08546">
    <property type="entry name" value="ApbA_C"/>
    <property type="match status" value="1"/>
</dbReference>
<name>A0A150L7Y1_9BACI</name>
<reference evidence="15 17" key="2">
    <citation type="submission" date="2020-12" db="EMBL/GenBank/DDBJ databases">
        <title>Taxonomic evaluation of the Bacillus sporothermodurans group of bacteria based on whole genome sequences.</title>
        <authorList>
            <person name="Fiedler G."/>
            <person name="Herbstmann A.-D."/>
            <person name="Doll E."/>
            <person name="Wenning M."/>
            <person name="Brinks E."/>
            <person name="Kabisch J."/>
            <person name="Breitenwieser F."/>
            <person name="Lappann M."/>
            <person name="Boehnlein C."/>
            <person name="Franz C."/>
        </authorList>
    </citation>
    <scope>NUCLEOTIDE SEQUENCE [LARGE SCALE GENOMIC DNA]</scope>
    <source>
        <strain evidence="15 17">DSM 10599</strain>
    </source>
</reference>
<dbReference type="GO" id="GO:0005737">
    <property type="term" value="C:cytoplasm"/>
    <property type="evidence" value="ECO:0007669"/>
    <property type="project" value="TreeGrafter"/>
</dbReference>
<dbReference type="SUPFAM" id="SSF48179">
    <property type="entry name" value="6-phosphogluconate dehydrogenase C-terminal domain-like"/>
    <property type="match status" value="1"/>
</dbReference>
<evidence type="ECO:0000256" key="4">
    <source>
        <dbReference type="ARBA" id="ARBA00013014"/>
    </source>
</evidence>
<keyword evidence="6 11" id="KW-0566">Pantothenate biosynthesis</keyword>
<dbReference type="Proteomes" id="UP000595512">
    <property type="component" value="Chromosome"/>
</dbReference>
<evidence type="ECO:0000256" key="7">
    <source>
        <dbReference type="ARBA" id="ARBA00022857"/>
    </source>
</evidence>
<dbReference type="GO" id="GO:0050661">
    <property type="term" value="F:NADP binding"/>
    <property type="evidence" value="ECO:0007669"/>
    <property type="project" value="TreeGrafter"/>
</dbReference>
<dbReference type="STRING" id="46224.B4102_1221"/>
<dbReference type="KEGG" id="hspo:JGZ69_21790"/>
<dbReference type="InterPro" id="IPR013752">
    <property type="entry name" value="KPA_reductase"/>
</dbReference>
<dbReference type="InterPro" id="IPR013332">
    <property type="entry name" value="KPR_N"/>
</dbReference>
<dbReference type="InterPro" id="IPR050838">
    <property type="entry name" value="Ketopantoate_reductase"/>
</dbReference>
<evidence type="ECO:0000313" key="15">
    <source>
        <dbReference type="EMBL" id="QQX25291.1"/>
    </source>
</evidence>
<evidence type="ECO:0000259" key="12">
    <source>
        <dbReference type="Pfam" id="PF02558"/>
    </source>
</evidence>
<dbReference type="Pfam" id="PF02558">
    <property type="entry name" value="ApbA"/>
    <property type="match status" value="1"/>
</dbReference>
<feature type="domain" description="Ketopantoate reductase C-terminal" evidence="13">
    <location>
        <begin position="174"/>
        <end position="292"/>
    </location>
</feature>
<dbReference type="GO" id="GO:0015940">
    <property type="term" value="P:pantothenate biosynthetic process"/>
    <property type="evidence" value="ECO:0007669"/>
    <property type="project" value="UniProtKB-UniPathway"/>
</dbReference>
<dbReference type="InterPro" id="IPR003710">
    <property type="entry name" value="ApbA"/>
</dbReference>
<dbReference type="AlphaFoldDB" id="A0A150L7Y1"/>
<evidence type="ECO:0000256" key="6">
    <source>
        <dbReference type="ARBA" id="ARBA00022655"/>
    </source>
</evidence>
<accession>A0A150L7Y1</accession>
<dbReference type="Proteomes" id="UP000075666">
    <property type="component" value="Unassembled WGS sequence"/>
</dbReference>
<evidence type="ECO:0000256" key="8">
    <source>
        <dbReference type="ARBA" id="ARBA00023002"/>
    </source>
</evidence>
<evidence type="ECO:0000256" key="9">
    <source>
        <dbReference type="ARBA" id="ARBA00032024"/>
    </source>
</evidence>
<feature type="domain" description="Ketopantoate reductase N-terminal" evidence="12">
    <location>
        <begin position="3"/>
        <end position="148"/>
    </location>
</feature>
<evidence type="ECO:0000256" key="2">
    <source>
        <dbReference type="ARBA" id="ARBA00004994"/>
    </source>
</evidence>
<keyword evidence="7 11" id="KW-0521">NADP</keyword>
<evidence type="ECO:0000256" key="5">
    <source>
        <dbReference type="ARBA" id="ARBA00019465"/>
    </source>
</evidence>
<dbReference type="Gene3D" id="3.40.50.720">
    <property type="entry name" value="NAD(P)-binding Rossmann-like Domain"/>
    <property type="match status" value="1"/>
</dbReference>
<dbReference type="GO" id="GO:0008677">
    <property type="term" value="F:2-dehydropantoate 2-reductase activity"/>
    <property type="evidence" value="ECO:0007669"/>
    <property type="project" value="UniProtKB-EC"/>
</dbReference>
<proteinExistence type="inferred from homology"/>
<comment type="catalytic activity">
    <reaction evidence="10 11">
        <text>(R)-pantoate + NADP(+) = 2-dehydropantoate + NADPH + H(+)</text>
        <dbReference type="Rhea" id="RHEA:16233"/>
        <dbReference type="ChEBI" id="CHEBI:11561"/>
        <dbReference type="ChEBI" id="CHEBI:15378"/>
        <dbReference type="ChEBI" id="CHEBI:15980"/>
        <dbReference type="ChEBI" id="CHEBI:57783"/>
        <dbReference type="ChEBI" id="CHEBI:58349"/>
        <dbReference type="EC" id="1.1.1.169"/>
    </reaction>
</comment>
<dbReference type="SUPFAM" id="SSF51735">
    <property type="entry name" value="NAD(P)-binding Rossmann-fold domains"/>
    <property type="match status" value="1"/>
</dbReference>
<gene>
    <name evidence="14" type="ORF">B4102_1221</name>
    <name evidence="15" type="ORF">JGZ69_21790</name>
</gene>
<dbReference type="PANTHER" id="PTHR43765">
    <property type="entry name" value="2-DEHYDROPANTOATE 2-REDUCTASE-RELATED"/>
    <property type="match status" value="1"/>
</dbReference>
<dbReference type="UniPathway" id="UPA00028">
    <property type="reaction ID" value="UER00004"/>
</dbReference>
<keyword evidence="8 11" id="KW-0560">Oxidoreductase</keyword>
<comment type="similarity">
    <text evidence="3 11">Belongs to the ketopantoate reductase family.</text>
</comment>
<dbReference type="EMBL" id="LQYN01000034">
    <property type="protein sequence ID" value="KYD08139.1"/>
    <property type="molecule type" value="Genomic_DNA"/>
</dbReference>
<sequence length="297" mass="34138">MRIGILGAGSIGLLFASYLGKQFDVTLFPRRHEQMDLINEKGVTIETLDSTFTTRVRATLDKNEFNKQELIIIAVKQYHLENIQADITNIHNEIPLLFLQNGKSHLKLINHLEHESIIVGSIEHGALKINETTVVHNGIGLTKLAPYRGEINRISPLLNWHCEYFQFKTYLDYKEILLKKLLVNAIINPLTAILKVKNGELIKNTFFMQIFHDLYNEIIQLFPELDSKIVLNEIIRICRNTENNESSMLKDITLQRKTEIDAIVGYILELAKEKNVQLPLTNMVYGMIKGMEKRGIE</sequence>
<evidence type="ECO:0000256" key="3">
    <source>
        <dbReference type="ARBA" id="ARBA00007870"/>
    </source>
</evidence>
<evidence type="ECO:0000313" key="17">
    <source>
        <dbReference type="Proteomes" id="UP000595512"/>
    </source>
</evidence>
<dbReference type="EC" id="1.1.1.169" evidence="4 11"/>
<dbReference type="PANTHER" id="PTHR43765:SF2">
    <property type="entry name" value="2-DEHYDROPANTOATE 2-REDUCTASE"/>
    <property type="match status" value="1"/>
</dbReference>
<evidence type="ECO:0000259" key="13">
    <source>
        <dbReference type="Pfam" id="PF08546"/>
    </source>
</evidence>
<dbReference type="OrthoDB" id="9800163at2"/>
<organism evidence="14 16">
    <name type="scientific">Heyndrickxia sporothermodurans</name>
    <dbReference type="NCBI Taxonomy" id="46224"/>
    <lineage>
        <taxon>Bacteria</taxon>
        <taxon>Bacillati</taxon>
        <taxon>Bacillota</taxon>
        <taxon>Bacilli</taxon>
        <taxon>Bacillales</taxon>
        <taxon>Bacillaceae</taxon>
        <taxon>Heyndrickxia</taxon>
    </lineage>
</organism>
<protein>
    <recommendedName>
        <fullName evidence="5 11">2-dehydropantoate 2-reductase</fullName>
        <ecNumber evidence="4 11">1.1.1.169</ecNumber>
    </recommendedName>
    <alternativeName>
        <fullName evidence="9 11">Ketopantoate reductase</fullName>
    </alternativeName>
</protein>
<comment type="function">
    <text evidence="1 11">Catalyzes the NADPH-dependent reduction of ketopantoate into pantoic acid.</text>
</comment>
<reference evidence="14 16" key="1">
    <citation type="submission" date="2016-01" db="EMBL/GenBank/DDBJ databases">
        <title>Genome Sequences of Twelve Sporeforming Bacillus Species Isolated from Foods.</title>
        <authorList>
            <person name="Berendsen E.M."/>
            <person name="Wells-Bennik M.H."/>
            <person name="Krawcyk A.O."/>
            <person name="De Jong A."/>
            <person name="Holsappel S."/>
            <person name="Eijlander R.T."/>
            <person name="Kuipers O.P."/>
        </authorList>
    </citation>
    <scope>NUCLEOTIDE SEQUENCE [LARGE SCALE GENOMIC DNA]</scope>
    <source>
        <strain evidence="14 16">B4102</strain>
    </source>
</reference>
<evidence type="ECO:0000256" key="11">
    <source>
        <dbReference type="RuleBase" id="RU362068"/>
    </source>
</evidence>
<keyword evidence="16" id="KW-1185">Reference proteome</keyword>
<dbReference type="RefSeq" id="WP_066230034.1">
    <property type="nucleotide sequence ID" value="NZ_CP066701.1"/>
</dbReference>
<dbReference type="EMBL" id="CP066701">
    <property type="protein sequence ID" value="QQX25291.1"/>
    <property type="molecule type" value="Genomic_DNA"/>
</dbReference>
<dbReference type="InterPro" id="IPR036291">
    <property type="entry name" value="NAD(P)-bd_dom_sf"/>
</dbReference>
<evidence type="ECO:0000313" key="16">
    <source>
        <dbReference type="Proteomes" id="UP000075666"/>
    </source>
</evidence>